<dbReference type="InterPro" id="IPR012337">
    <property type="entry name" value="RNaseH-like_sf"/>
</dbReference>
<dbReference type="PANTHER" id="PTHR32166:SF88">
    <property type="entry name" value="HAT TRANSPOSON SUPERFAMILY"/>
    <property type="match status" value="1"/>
</dbReference>
<protein>
    <submittedName>
        <fullName evidence="2">Uncharacterized protein</fullName>
    </submittedName>
</protein>
<evidence type="ECO:0000313" key="3">
    <source>
        <dbReference type="Proteomes" id="UP000634136"/>
    </source>
</evidence>
<dbReference type="EMBL" id="JAAIUW010000010">
    <property type="protein sequence ID" value="KAF7811593.1"/>
    <property type="molecule type" value="Genomic_DNA"/>
</dbReference>
<proteinExistence type="predicted"/>
<evidence type="ECO:0000313" key="2">
    <source>
        <dbReference type="EMBL" id="KAF7811593.1"/>
    </source>
</evidence>
<accession>A0A834W7S9</accession>
<gene>
    <name evidence="2" type="ORF">G2W53_032569</name>
</gene>
<dbReference type="OrthoDB" id="1428490at2759"/>
<dbReference type="SUPFAM" id="SSF53098">
    <property type="entry name" value="Ribonuclease H-like"/>
    <property type="match status" value="1"/>
</dbReference>
<comment type="caution">
    <text evidence="2">The sequence shown here is derived from an EMBL/GenBank/DDBJ whole genome shotgun (WGS) entry which is preliminary data.</text>
</comment>
<keyword evidence="3" id="KW-1185">Reference proteome</keyword>
<feature type="region of interest" description="Disordered" evidence="1">
    <location>
        <begin position="17"/>
        <end position="38"/>
    </location>
</feature>
<sequence length="360" mass="41098">MMSDDVQVILGSSLPQRTNVKGKSNEKGKSSSGINSYFMPRTTPGAQPTLKSVLQSKEARERCDLAISKWMIDVCLPFNVVTSPYYQPMIDAIASMGAGYKGLGVWNLHDIGKLDEVNQVVVQAAKITKFIYNHCFALHLMRKYTGGREILRPAPTRFATNFIALQSILAQKDPLRAMVTSREWTSSAYARGNKAKNFVDYVLNTGFWKDCANIVKLTEPIIRLLRIVDSEDKPTLGFLFAAFHKAKNEMIKRFQRKKKVVEPHLKILDNRWDNQLLKNIHAVGYWFNPSYQYDTNEMAKHKSCSSGVLDVFERYAHNNQELDDQLTKEMMMFKNAEGDFGRRFAINTHHTIMPSNINPY</sequence>
<dbReference type="AlphaFoldDB" id="A0A834W7S9"/>
<reference evidence="2" key="1">
    <citation type="submission" date="2020-09" db="EMBL/GenBank/DDBJ databases">
        <title>Genome-Enabled Discovery of Anthraquinone Biosynthesis in Senna tora.</title>
        <authorList>
            <person name="Kang S.-H."/>
            <person name="Pandey R.P."/>
            <person name="Lee C.-M."/>
            <person name="Sim J.-S."/>
            <person name="Jeong J.-T."/>
            <person name="Choi B.-S."/>
            <person name="Jung M."/>
            <person name="Ginzburg D."/>
            <person name="Zhao K."/>
            <person name="Won S.Y."/>
            <person name="Oh T.-J."/>
            <person name="Yu Y."/>
            <person name="Kim N.-H."/>
            <person name="Lee O.R."/>
            <person name="Lee T.-H."/>
            <person name="Bashyal P."/>
            <person name="Kim T.-S."/>
            <person name="Lee W.-H."/>
            <person name="Kawkins C."/>
            <person name="Kim C.-K."/>
            <person name="Kim J.S."/>
            <person name="Ahn B.O."/>
            <person name="Rhee S.Y."/>
            <person name="Sohng J.K."/>
        </authorList>
    </citation>
    <scope>NUCLEOTIDE SEQUENCE</scope>
    <source>
        <tissue evidence="2">Leaf</tissue>
    </source>
</reference>
<name>A0A834W7S9_9FABA</name>
<dbReference type="Proteomes" id="UP000634136">
    <property type="component" value="Unassembled WGS sequence"/>
</dbReference>
<evidence type="ECO:0000256" key="1">
    <source>
        <dbReference type="SAM" id="MobiDB-lite"/>
    </source>
</evidence>
<dbReference type="PANTHER" id="PTHR32166">
    <property type="entry name" value="OSJNBA0013A04.12 PROTEIN"/>
    <property type="match status" value="1"/>
</dbReference>
<organism evidence="2 3">
    <name type="scientific">Senna tora</name>
    <dbReference type="NCBI Taxonomy" id="362788"/>
    <lineage>
        <taxon>Eukaryota</taxon>
        <taxon>Viridiplantae</taxon>
        <taxon>Streptophyta</taxon>
        <taxon>Embryophyta</taxon>
        <taxon>Tracheophyta</taxon>
        <taxon>Spermatophyta</taxon>
        <taxon>Magnoliopsida</taxon>
        <taxon>eudicotyledons</taxon>
        <taxon>Gunneridae</taxon>
        <taxon>Pentapetalae</taxon>
        <taxon>rosids</taxon>
        <taxon>fabids</taxon>
        <taxon>Fabales</taxon>
        <taxon>Fabaceae</taxon>
        <taxon>Caesalpinioideae</taxon>
        <taxon>Cassia clade</taxon>
        <taxon>Senna</taxon>
    </lineage>
</organism>